<dbReference type="EMBL" id="PJRP01000023">
    <property type="protein sequence ID" value="PLP96746.1"/>
    <property type="molecule type" value="Genomic_DNA"/>
</dbReference>
<name>A0A2N5C3F0_9BURK</name>
<reference evidence="1 2" key="1">
    <citation type="submission" date="2017-12" db="EMBL/GenBank/DDBJ databases">
        <title>Genome sequence of the active heterotrophic nitrifier-denitrifier, Cupriavidus pauculus UM1.</title>
        <authorList>
            <person name="Putonti C."/>
            <person name="Castignetti D."/>
        </authorList>
    </citation>
    <scope>NUCLEOTIDE SEQUENCE [LARGE SCALE GENOMIC DNA]</scope>
    <source>
        <strain evidence="1 2">UM1</strain>
    </source>
</reference>
<organism evidence="1 2">
    <name type="scientific">Cupriavidus pauculus</name>
    <dbReference type="NCBI Taxonomy" id="82633"/>
    <lineage>
        <taxon>Bacteria</taxon>
        <taxon>Pseudomonadati</taxon>
        <taxon>Pseudomonadota</taxon>
        <taxon>Betaproteobacteria</taxon>
        <taxon>Burkholderiales</taxon>
        <taxon>Burkholderiaceae</taxon>
        <taxon>Cupriavidus</taxon>
    </lineage>
</organism>
<evidence type="ECO:0000313" key="1">
    <source>
        <dbReference type="EMBL" id="PLP96746.1"/>
    </source>
</evidence>
<protein>
    <submittedName>
        <fullName evidence="1">SRPBCC family protein</fullName>
    </submittedName>
</protein>
<dbReference type="AlphaFoldDB" id="A0A2N5C3F0"/>
<dbReference type="InterPro" id="IPR023393">
    <property type="entry name" value="START-like_dom_sf"/>
</dbReference>
<sequence length="149" mass="16767">MPIVKFNAVVDDDATRTWDVLKAFGEISKWHPAISDSHIEDGKADGLVGCIRRLTLVGGAVLRERLLMVDEREMAFSYCFEEAPLPLDNYVAKVEMIPVTDQKKAIIRWTASFDVRDLAQQVEQAEGVRKLVVDGHKSLQEFLKLNPAN</sequence>
<accession>A0A2N5C3F0</accession>
<dbReference type="Gene3D" id="3.30.530.20">
    <property type="match status" value="1"/>
</dbReference>
<comment type="caution">
    <text evidence="1">The sequence shown here is derived from an EMBL/GenBank/DDBJ whole genome shotgun (WGS) entry which is preliminary data.</text>
</comment>
<dbReference type="Proteomes" id="UP000234341">
    <property type="component" value="Unassembled WGS sequence"/>
</dbReference>
<dbReference type="SUPFAM" id="SSF55961">
    <property type="entry name" value="Bet v1-like"/>
    <property type="match status" value="1"/>
</dbReference>
<evidence type="ECO:0000313" key="2">
    <source>
        <dbReference type="Proteomes" id="UP000234341"/>
    </source>
</evidence>
<dbReference type="CDD" id="cd07821">
    <property type="entry name" value="PYR_PYL_RCAR_like"/>
    <property type="match status" value="1"/>
</dbReference>
<proteinExistence type="predicted"/>
<gene>
    <name evidence="1" type="ORF">CYJ10_30650</name>
</gene>
<dbReference type="Pfam" id="PF10604">
    <property type="entry name" value="Polyketide_cyc2"/>
    <property type="match status" value="1"/>
</dbReference>
<dbReference type="PANTHER" id="PTHR39332">
    <property type="entry name" value="BLL4707 PROTEIN"/>
    <property type="match status" value="1"/>
</dbReference>
<dbReference type="OrthoDB" id="1364128at2"/>
<dbReference type="PANTHER" id="PTHR39332:SF7">
    <property type="entry name" value="SRPBCC FAMILY PROTEIN"/>
    <property type="match status" value="1"/>
</dbReference>
<dbReference type="RefSeq" id="WP_101685205.1">
    <property type="nucleotide sequence ID" value="NZ_PJRP01000023.1"/>
</dbReference>
<dbReference type="InterPro" id="IPR019587">
    <property type="entry name" value="Polyketide_cyclase/dehydratase"/>
</dbReference>